<dbReference type="NCBIfam" id="NF003962">
    <property type="entry name" value="PRK05454.2-5"/>
    <property type="match status" value="1"/>
</dbReference>
<reference evidence="15" key="1">
    <citation type="submission" date="2016-07" db="EMBL/GenBank/DDBJ databases">
        <authorList>
            <person name="Florea S."/>
            <person name="Webb J.S."/>
            <person name="Jaromczyk J."/>
            <person name="Schardl C.L."/>
        </authorList>
    </citation>
    <scope>NUCLEOTIDE SEQUENCE [LARGE SCALE GENOMIC DNA]</scope>
    <source>
        <strain evidence="15">KCTC 42131</strain>
    </source>
</reference>
<evidence type="ECO:0000256" key="3">
    <source>
        <dbReference type="ARBA" id="ARBA00009337"/>
    </source>
</evidence>
<feature type="transmembrane region" description="Helical" evidence="12">
    <location>
        <begin position="542"/>
        <end position="562"/>
    </location>
</feature>
<sequence>MPRQRQHAPGRALRSGVSAFRVWTWCMRLLLTLTTVTLASYGIYEMYAVLNRSITVLQWVFLALFSINFAWISFAGAQALFGFLLLMARDLRGRRQLHDQLPVIQTAVLVPVYNEEPVRVAAAIAAMANSLAESAPGKFSFFILSDSNNASAWLTEEQAFSRLAANSDEQCPVYYRHRRDNSERKAGNISDWVMRWGGGYEAMLVLDADSVMGPDTMIELARRLEAEPGLGLLQTVPSIVWGKTLYARLQQFANRLYGPIFSHGLSIWHGEGSNFWGHNAIIRTTAFADSAHLPILKGEAPFGGHVISHDFIEAALLRRNGWGVKLATDLNESYEEPPPSITDVMVRDRRWCQGNLQHARFLFARGLAMTSRLHIFSGIMAYLSAVFWLLLVVTGLLLAVQADITRPEYFTQPSLFPTWPVFDSERAINLFIVSMVIVLLPKFLGWCSAIINLRRCFRYGGPLLVTLSVLVETLLSALIAPIMMLAQSRMVWEIFTGGDSGWKPQRRDDGSISFTDAWLRHRWHIVVGVLISGLTYYLHYDLFLWTLPVTAGLMSSALLSWISGKRGPGQILQRIGILRTPEEKRPCKTLTDVHQRLTGARSAETALTPTLAALMSDPALRAWHCAQLPDTVADHADFNAAQVLAKAKAERTTAIDTLEAWLTPAETMALLQDPNLIQSVASRSSNNLPTR</sequence>
<evidence type="ECO:0000313" key="14">
    <source>
        <dbReference type="EMBL" id="OFE13917.1"/>
    </source>
</evidence>
<dbReference type="NCBIfam" id="NF003958">
    <property type="entry name" value="PRK05454.2-1"/>
    <property type="match status" value="1"/>
</dbReference>
<dbReference type="CDD" id="cd04191">
    <property type="entry name" value="Glucan_BSP_MdoH"/>
    <property type="match status" value="1"/>
</dbReference>
<keyword evidence="9 12" id="KW-0812">Transmembrane</keyword>
<feature type="transmembrane region" description="Helical" evidence="12">
    <location>
        <begin position="20"/>
        <end position="44"/>
    </location>
</feature>
<dbReference type="PANTHER" id="PTHR43867">
    <property type="entry name" value="CELLULOSE SYNTHASE CATALYTIC SUBUNIT A [UDP-FORMING]"/>
    <property type="match status" value="1"/>
</dbReference>
<evidence type="ECO:0000256" key="2">
    <source>
        <dbReference type="ARBA" id="ARBA00005001"/>
    </source>
</evidence>
<keyword evidence="7" id="KW-0328">Glycosyltransferase</keyword>
<dbReference type="STRING" id="1524254.PHACT_03975"/>
<feature type="transmembrane region" description="Helical" evidence="12">
    <location>
        <begin position="379"/>
        <end position="400"/>
    </location>
</feature>
<comment type="pathway">
    <text evidence="2">Glycan metabolism; osmoregulated periplasmic glucan (OPG) biosynthesis.</text>
</comment>
<dbReference type="Gene3D" id="3.90.550.10">
    <property type="entry name" value="Spore Coat Polysaccharide Biosynthesis Protein SpsA, Chain A"/>
    <property type="match status" value="1"/>
</dbReference>
<dbReference type="GO" id="GO:0016758">
    <property type="term" value="F:hexosyltransferase activity"/>
    <property type="evidence" value="ECO:0007669"/>
    <property type="project" value="TreeGrafter"/>
</dbReference>
<feature type="transmembrane region" description="Helical" evidence="12">
    <location>
        <begin position="427"/>
        <end position="451"/>
    </location>
</feature>
<dbReference type="SUPFAM" id="SSF53448">
    <property type="entry name" value="Nucleotide-diphospho-sugar transferases"/>
    <property type="match status" value="1"/>
</dbReference>
<evidence type="ECO:0000313" key="15">
    <source>
        <dbReference type="Proteomes" id="UP000175669"/>
    </source>
</evidence>
<evidence type="ECO:0000256" key="1">
    <source>
        <dbReference type="ARBA" id="ARBA00004429"/>
    </source>
</evidence>
<evidence type="ECO:0000256" key="7">
    <source>
        <dbReference type="ARBA" id="ARBA00022676"/>
    </source>
</evidence>
<keyword evidence="10 12" id="KW-1133">Transmembrane helix</keyword>
<evidence type="ECO:0000256" key="5">
    <source>
        <dbReference type="ARBA" id="ARBA00022475"/>
    </source>
</evidence>
<accession>A0A1E8CNU5</accession>
<keyword evidence="11 12" id="KW-0472">Membrane</keyword>
<dbReference type="GO" id="GO:0005886">
    <property type="term" value="C:plasma membrane"/>
    <property type="evidence" value="ECO:0007669"/>
    <property type="project" value="UniProtKB-SubCell"/>
</dbReference>
<dbReference type="PANTHER" id="PTHR43867:SF5">
    <property type="entry name" value="GLUCANS BIOSYNTHESIS GLUCOSYLTRANSFERASE H"/>
    <property type="match status" value="1"/>
</dbReference>
<dbReference type="EMBL" id="MASR01000001">
    <property type="protein sequence ID" value="OFE13917.1"/>
    <property type="molecule type" value="Genomic_DNA"/>
</dbReference>
<keyword evidence="5" id="KW-1003">Cell membrane</keyword>
<feature type="transmembrane region" description="Helical" evidence="12">
    <location>
        <begin position="463"/>
        <end position="486"/>
    </location>
</feature>
<feature type="transmembrane region" description="Helical" evidence="12">
    <location>
        <begin position="56"/>
        <end position="86"/>
    </location>
</feature>
<proteinExistence type="inferred from homology"/>
<dbReference type="InterPro" id="IPR050321">
    <property type="entry name" value="Glycosyltr_2/OpgH_subfam"/>
</dbReference>
<evidence type="ECO:0000256" key="6">
    <source>
        <dbReference type="ARBA" id="ARBA00022519"/>
    </source>
</evidence>
<evidence type="ECO:0000256" key="8">
    <source>
        <dbReference type="ARBA" id="ARBA00022679"/>
    </source>
</evidence>
<keyword evidence="15" id="KW-1185">Reference proteome</keyword>
<keyword evidence="8 14" id="KW-0808">Transferase</keyword>
<gene>
    <name evidence="14" type="ORF">PHACT_03975</name>
</gene>
<dbReference type="InterPro" id="IPR029044">
    <property type="entry name" value="Nucleotide-diphossugar_trans"/>
</dbReference>
<keyword evidence="6" id="KW-0997">Cell inner membrane</keyword>
<dbReference type="Pfam" id="PF13632">
    <property type="entry name" value="Glyco_trans_2_3"/>
    <property type="match status" value="1"/>
</dbReference>
<evidence type="ECO:0000256" key="12">
    <source>
        <dbReference type="SAM" id="Phobius"/>
    </source>
</evidence>
<evidence type="ECO:0000256" key="10">
    <source>
        <dbReference type="ARBA" id="ARBA00022989"/>
    </source>
</evidence>
<evidence type="ECO:0000256" key="9">
    <source>
        <dbReference type="ARBA" id="ARBA00022692"/>
    </source>
</evidence>
<dbReference type="AlphaFoldDB" id="A0A1E8CNU5"/>
<comment type="subcellular location">
    <subcellularLocation>
        <location evidence="1">Cell inner membrane</location>
        <topology evidence="1">Multi-pass membrane protein</topology>
    </subcellularLocation>
</comment>
<comment type="similarity">
    <text evidence="3">Belongs to the glycosyltransferase 2 family. OpgH subfamily.</text>
</comment>
<feature type="domain" description="Glycosyltransferase 2-like" evidence="13">
    <location>
        <begin position="204"/>
        <end position="395"/>
    </location>
</feature>
<dbReference type="InterPro" id="IPR001173">
    <property type="entry name" value="Glyco_trans_2-like"/>
</dbReference>
<evidence type="ECO:0000256" key="4">
    <source>
        <dbReference type="ARBA" id="ARBA00020585"/>
    </source>
</evidence>
<dbReference type="Proteomes" id="UP000175669">
    <property type="component" value="Unassembled WGS sequence"/>
</dbReference>
<name>A0A1E8CNU5_9GAMM</name>
<evidence type="ECO:0000256" key="11">
    <source>
        <dbReference type="ARBA" id="ARBA00023136"/>
    </source>
</evidence>
<comment type="caution">
    <text evidence="14">The sequence shown here is derived from an EMBL/GenBank/DDBJ whole genome shotgun (WGS) entry which is preliminary data.</text>
</comment>
<organism evidence="14 15">
    <name type="scientific">Pseudohongiella acticola</name>
    <dbReference type="NCBI Taxonomy" id="1524254"/>
    <lineage>
        <taxon>Bacteria</taxon>
        <taxon>Pseudomonadati</taxon>
        <taxon>Pseudomonadota</taxon>
        <taxon>Gammaproteobacteria</taxon>
        <taxon>Pseudomonadales</taxon>
        <taxon>Pseudohongiellaceae</taxon>
        <taxon>Pseudohongiella</taxon>
    </lineage>
</organism>
<protein>
    <recommendedName>
        <fullName evidence="4">Glucans biosynthesis glucosyltransferase H</fullName>
    </recommendedName>
</protein>
<evidence type="ECO:0000259" key="13">
    <source>
        <dbReference type="Pfam" id="PF13632"/>
    </source>
</evidence>